<accession>A0ABX7SV85</accession>
<gene>
    <name evidence="2" type="ORF">JL193_16145</name>
</gene>
<evidence type="ECO:0000313" key="2">
    <source>
        <dbReference type="EMBL" id="QTD37579.1"/>
    </source>
</evidence>
<sequence length="392" mass="44034">MKNRILLFFLLITSLLKAQAFRNYSNEFLNIGVDASALGMSKSVVATANNVNAIYWNPAGLVGIQDYQGSLMHASYFAGIANYNHAAFAMPIDKESAVGISLIRFGVDDILNTTELIDSQGNIDFNRISLFSAADYAFNIAYARNLIFKDVKFGVNAKIVRRIIGEFASSWGFGFDAGIQFERNNWQFGVMVRDITTTFNSWAINEEGFDKIKNANFFVDEEGIQLFVNEVNGEEILTYQNNEPYLDKNGKTVSPNQKLPQSTEITKPKLQVGVAREWRIGRFFNLVSEVDLNVRFAKTNDIFSSKIASIDPAMGFQLDYDKIVYLRAGVGNFQYITQFDNSKSLSLQPNFGVGFNYRGIQIDYALTNIGSVGNALYSNIFSITFDYNFLRP</sequence>
<dbReference type="Proteomes" id="UP000663935">
    <property type="component" value="Chromosome"/>
</dbReference>
<dbReference type="Gene3D" id="2.40.160.60">
    <property type="entry name" value="Outer membrane protein transport protein (OMPP1/FadL/TodX)"/>
    <property type="match status" value="1"/>
</dbReference>
<name>A0ABX7SV85_9FLAO</name>
<evidence type="ECO:0008006" key="4">
    <source>
        <dbReference type="Google" id="ProtNLM"/>
    </source>
</evidence>
<dbReference type="EMBL" id="CP071795">
    <property type="protein sequence ID" value="QTD37579.1"/>
    <property type="molecule type" value="Genomic_DNA"/>
</dbReference>
<evidence type="ECO:0000313" key="3">
    <source>
        <dbReference type="Proteomes" id="UP000663935"/>
    </source>
</evidence>
<dbReference type="RefSeq" id="WP_207971747.1">
    <property type="nucleotide sequence ID" value="NZ_CP071795.1"/>
</dbReference>
<organism evidence="2 3">
    <name type="scientific">Polaribacter batillariae</name>
    <dbReference type="NCBI Taxonomy" id="2808900"/>
    <lineage>
        <taxon>Bacteria</taxon>
        <taxon>Pseudomonadati</taxon>
        <taxon>Bacteroidota</taxon>
        <taxon>Flavobacteriia</taxon>
        <taxon>Flavobacteriales</taxon>
        <taxon>Flavobacteriaceae</taxon>
    </lineage>
</organism>
<dbReference type="SUPFAM" id="SSF56935">
    <property type="entry name" value="Porins"/>
    <property type="match status" value="1"/>
</dbReference>
<keyword evidence="3" id="KW-1185">Reference proteome</keyword>
<evidence type="ECO:0000256" key="1">
    <source>
        <dbReference type="SAM" id="SignalP"/>
    </source>
</evidence>
<keyword evidence="1" id="KW-0732">Signal</keyword>
<protein>
    <recommendedName>
        <fullName evidence="4">PorV/PorQ family protein</fullName>
    </recommendedName>
</protein>
<reference evidence="2 3" key="1">
    <citation type="submission" date="2021-03" db="EMBL/GenBank/DDBJ databases">
        <title>Complete genome of Polaribacter_sp.G4M1.</title>
        <authorList>
            <person name="Jeong S.W."/>
            <person name="Bae J.W."/>
        </authorList>
    </citation>
    <scope>NUCLEOTIDE SEQUENCE [LARGE SCALE GENOMIC DNA]</scope>
    <source>
        <strain evidence="2 3">G4M1</strain>
    </source>
</reference>
<proteinExistence type="predicted"/>
<feature type="signal peptide" evidence="1">
    <location>
        <begin position="1"/>
        <end position="20"/>
    </location>
</feature>
<feature type="chain" id="PRO_5047506660" description="PorV/PorQ family protein" evidence="1">
    <location>
        <begin position="21"/>
        <end position="392"/>
    </location>
</feature>